<proteinExistence type="predicted"/>
<dbReference type="GO" id="GO:0009653">
    <property type="term" value="P:anatomical structure morphogenesis"/>
    <property type="evidence" value="ECO:0007669"/>
    <property type="project" value="UniProtKB-ARBA"/>
</dbReference>
<comment type="subcellular location">
    <subcellularLocation>
        <location evidence="1">Membrane</location>
    </subcellularLocation>
</comment>
<dbReference type="Gene3D" id="2.60.40.60">
    <property type="entry name" value="Cadherins"/>
    <property type="match status" value="2"/>
</dbReference>
<keyword evidence="2" id="KW-0812">Transmembrane</keyword>
<dbReference type="AlphaFoldDB" id="A0AAV6HG86"/>
<keyword evidence="5" id="KW-1133">Transmembrane helix</keyword>
<feature type="domain" description="Cadherin" evidence="8">
    <location>
        <begin position="11"/>
        <end position="60"/>
    </location>
</feature>
<dbReference type="SUPFAM" id="SSF49313">
    <property type="entry name" value="Cadherin-like"/>
    <property type="match status" value="2"/>
</dbReference>
<dbReference type="InterPro" id="IPR020894">
    <property type="entry name" value="Cadherin_CS"/>
</dbReference>
<dbReference type="InterPro" id="IPR002126">
    <property type="entry name" value="Cadherin-like_dom"/>
</dbReference>
<comment type="caution">
    <text evidence="9">The sequence shown here is derived from an EMBL/GenBank/DDBJ whole genome shotgun (WGS) entry which is preliminary data.</text>
</comment>
<dbReference type="PRINTS" id="PR00205">
    <property type="entry name" value="CADHERIN"/>
</dbReference>
<dbReference type="GO" id="GO:0005509">
    <property type="term" value="F:calcium ion binding"/>
    <property type="evidence" value="ECO:0007669"/>
    <property type="project" value="UniProtKB-UniRule"/>
</dbReference>
<evidence type="ECO:0000256" key="5">
    <source>
        <dbReference type="ARBA" id="ARBA00022989"/>
    </source>
</evidence>
<protein>
    <recommendedName>
        <fullName evidence="8">Cadherin domain-containing protein</fullName>
    </recommendedName>
</protein>
<dbReference type="PANTHER" id="PTHR24026:SF49">
    <property type="entry name" value="PROTOCADHERIN FAT 3"/>
    <property type="match status" value="1"/>
</dbReference>
<evidence type="ECO:0000256" key="4">
    <source>
        <dbReference type="ARBA" id="ARBA00022837"/>
    </source>
</evidence>
<evidence type="ECO:0000313" key="10">
    <source>
        <dbReference type="Proteomes" id="UP000823561"/>
    </source>
</evidence>
<evidence type="ECO:0000313" key="9">
    <source>
        <dbReference type="EMBL" id="KAG5284527.1"/>
    </source>
</evidence>
<organism evidence="9 10">
    <name type="scientific">Alosa alosa</name>
    <name type="common">allis shad</name>
    <dbReference type="NCBI Taxonomy" id="278164"/>
    <lineage>
        <taxon>Eukaryota</taxon>
        <taxon>Metazoa</taxon>
        <taxon>Chordata</taxon>
        <taxon>Craniata</taxon>
        <taxon>Vertebrata</taxon>
        <taxon>Euteleostomi</taxon>
        <taxon>Actinopterygii</taxon>
        <taxon>Neopterygii</taxon>
        <taxon>Teleostei</taxon>
        <taxon>Clupei</taxon>
        <taxon>Clupeiformes</taxon>
        <taxon>Clupeoidei</taxon>
        <taxon>Clupeidae</taxon>
        <taxon>Alosa</taxon>
    </lineage>
</organism>
<evidence type="ECO:0000256" key="3">
    <source>
        <dbReference type="ARBA" id="ARBA00022737"/>
    </source>
</evidence>
<dbReference type="PROSITE" id="PS00232">
    <property type="entry name" value="CADHERIN_1"/>
    <property type="match status" value="1"/>
</dbReference>
<sequence length="218" mass="24779">MFPFDILLGLITTTSRKLDREQQAEHFLEVTIMDGSETSRQATVWVIVHIQDENDNKPEFPETVYRISVPERGRSKRGDPIYRVFAYDRDEGANADLTYSILDGNQDGKFFIDAKTAMVSSRKMVNAGSFDILTIKATDNGNPQKFSTTRLHIEWIRKPLPSSSPLLFTAPFFNFSVPENAKVSEAVGTVSVHQNTIPLWFDISGGWVEILERYVPRF</sequence>
<evidence type="ECO:0000256" key="1">
    <source>
        <dbReference type="ARBA" id="ARBA00004370"/>
    </source>
</evidence>
<evidence type="ECO:0000259" key="8">
    <source>
        <dbReference type="PROSITE" id="PS50268"/>
    </source>
</evidence>
<dbReference type="InterPro" id="IPR015919">
    <property type="entry name" value="Cadherin-like_sf"/>
</dbReference>
<keyword evidence="6" id="KW-0472">Membrane</keyword>
<keyword evidence="10" id="KW-1185">Reference proteome</keyword>
<dbReference type="PANTHER" id="PTHR24026">
    <property type="entry name" value="FAT ATYPICAL CADHERIN-RELATED"/>
    <property type="match status" value="1"/>
</dbReference>
<evidence type="ECO:0000256" key="6">
    <source>
        <dbReference type="ARBA" id="ARBA00023136"/>
    </source>
</evidence>
<dbReference type="FunFam" id="2.60.40.60:FF:000052">
    <property type="entry name" value="FAT atypical cadherin 1"/>
    <property type="match status" value="1"/>
</dbReference>
<gene>
    <name evidence="9" type="ORF">AALO_G00027670</name>
</gene>
<dbReference type="SMART" id="SM00112">
    <property type="entry name" value="CA"/>
    <property type="match status" value="2"/>
</dbReference>
<dbReference type="CDD" id="cd11304">
    <property type="entry name" value="Cadherin_repeat"/>
    <property type="match status" value="2"/>
</dbReference>
<dbReference type="EMBL" id="JADWDJ010000002">
    <property type="protein sequence ID" value="KAG5284527.1"/>
    <property type="molecule type" value="Genomic_DNA"/>
</dbReference>
<name>A0AAV6HG86_9TELE</name>
<dbReference type="GO" id="GO:0007156">
    <property type="term" value="P:homophilic cell adhesion via plasma membrane adhesion molecules"/>
    <property type="evidence" value="ECO:0007669"/>
    <property type="project" value="InterPro"/>
</dbReference>
<dbReference type="GO" id="GO:0005886">
    <property type="term" value="C:plasma membrane"/>
    <property type="evidence" value="ECO:0007669"/>
    <property type="project" value="InterPro"/>
</dbReference>
<dbReference type="Pfam" id="PF00028">
    <property type="entry name" value="Cadherin"/>
    <property type="match status" value="1"/>
</dbReference>
<accession>A0AAV6HG86</accession>
<feature type="domain" description="Cadherin" evidence="8">
    <location>
        <begin position="61"/>
        <end position="173"/>
    </location>
</feature>
<keyword evidence="4 7" id="KW-0106">Calcium</keyword>
<reference evidence="9" key="1">
    <citation type="submission" date="2020-10" db="EMBL/GenBank/DDBJ databases">
        <title>Chromosome-scale genome assembly of the Allis shad, Alosa alosa.</title>
        <authorList>
            <person name="Margot Z."/>
            <person name="Christophe K."/>
            <person name="Cabau C."/>
            <person name="Louis A."/>
            <person name="Berthelot C."/>
            <person name="Parey E."/>
            <person name="Roest Crollius H."/>
            <person name="Montfort J."/>
            <person name="Robinson-Rechavi M."/>
            <person name="Bucao C."/>
            <person name="Bouchez O."/>
            <person name="Gislard M."/>
            <person name="Lluch J."/>
            <person name="Milhes M."/>
            <person name="Lampietro C."/>
            <person name="Lopez Roques C."/>
            <person name="Donnadieu C."/>
            <person name="Braasch I."/>
            <person name="Desvignes T."/>
            <person name="Postlethwait J."/>
            <person name="Bobe J."/>
            <person name="Guiguen Y."/>
        </authorList>
    </citation>
    <scope>NUCLEOTIDE SEQUENCE</scope>
    <source>
        <strain evidence="9">M-15738</strain>
        <tissue evidence="9">Blood</tissue>
    </source>
</reference>
<evidence type="ECO:0000256" key="2">
    <source>
        <dbReference type="ARBA" id="ARBA00022692"/>
    </source>
</evidence>
<dbReference type="Proteomes" id="UP000823561">
    <property type="component" value="Chromosome 2"/>
</dbReference>
<dbReference type="PROSITE" id="PS50268">
    <property type="entry name" value="CADHERIN_2"/>
    <property type="match status" value="2"/>
</dbReference>
<keyword evidence="3" id="KW-0677">Repeat</keyword>
<evidence type="ECO:0000256" key="7">
    <source>
        <dbReference type="PROSITE-ProRule" id="PRU00043"/>
    </source>
</evidence>